<feature type="compositionally biased region" description="Pro residues" evidence="1">
    <location>
        <begin position="135"/>
        <end position="156"/>
    </location>
</feature>
<evidence type="ECO:0000259" key="2">
    <source>
        <dbReference type="PROSITE" id="PS50004"/>
    </source>
</evidence>
<comment type="caution">
    <text evidence="3">The sequence shown here is derived from an EMBL/GenBank/DDBJ whole genome shotgun (WGS) entry which is preliminary data.</text>
</comment>
<evidence type="ECO:0000256" key="1">
    <source>
        <dbReference type="SAM" id="MobiDB-lite"/>
    </source>
</evidence>
<accession>A0A8H7BMJ7</accession>
<feature type="compositionally biased region" description="Basic and acidic residues" evidence="1">
    <location>
        <begin position="285"/>
        <end position="304"/>
    </location>
</feature>
<dbReference type="InterPro" id="IPR000008">
    <property type="entry name" value="C2_dom"/>
</dbReference>
<dbReference type="PANTHER" id="PTHR47052">
    <property type="entry name" value="CONSERVED SERINE PROLINE-RICH PROTEIN (AFU_ORTHOLOGUE AFUA_2G01790)"/>
    <property type="match status" value="1"/>
</dbReference>
<keyword evidence="4" id="KW-1185">Reference proteome</keyword>
<feature type="compositionally biased region" description="Pro residues" evidence="1">
    <location>
        <begin position="171"/>
        <end position="190"/>
    </location>
</feature>
<dbReference type="Pfam" id="PF00168">
    <property type="entry name" value="C2"/>
    <property type="match status" value="1"/>
</dbReference>
<feature type="domain" description="C2" evidence="2">
    <location>
        <begin position="1"/>
        <end position="100"/>
    </location>
</feature>
<feature type="compositionally biased region" description="Polar residues" evidence="1">
    <location>
        <begin position="195"/>
        <end position="212"/>
    </location>
</feature>
<feature type="region of interest" description="Disordered" evidence="1">
    <location>
        <begin position="130"/>
        <end position="222"/>
    </location>
</feature>
<dbReference type="PANTHER" id="PTHR47052:SF3">
    <property type="entry name" value="INGRESSION PROTEIN 1"/>
    <property type="match status" value="1"/>
</dbReference>
<feature type="compositionally biased region" description="Basic and acidic residues" evidence="1">
    <location>
        <begin position="248"/>
        <end position="277"/>
    </location>
</feature>
<evidence type="ECO:0000313" key="3">
    <source>
        <dbReference type="EMBL" id="KAF7724389.1"/>
    </source>
</evidence>
<dbReference type="OrthoDB" id="270970at2759"/>
<protein>
    <recommendedName>
        <fullName evidence="2">C2 domain-containing protein</fullName>
    </recommendedName>
</protein>
<feature type="compositionally biased region" description="Basic and acidic residues" evidence="1">
    <location>
        <begin position="319"/>
        <end position="336"/>
    </location>
</feature>
<dbReference type="AlphaFoldDB" id="A0A8H7BMJ7"/>
<feature type="compositionally biased region" description="Basic and acidic residues" evidence="1">
    <location>
        <begin position="213"/>
        <end position="222"/>
    </location>
</feature>
<dbReference type="EMBL" id="JABAYA010000121">
    <property type="protein sequence ID" value="KAF7724389.1"/>
    <property type="molecule type" value="Genomic_DNA"/>
</dbReference>
<evidence type="ECO:0000313" key="4">
    <source>
        <dbReference type="Proteomes" id="UP000605846"/>
    </source>
</evidence>
<name>A0A8H7BMJ7_9FUNG</name>
<gene>
    <name evidence="3" type="ORF">EC973_001114</name>
</gene>
<proteinExistence type="predicted"/>
<reference evidence="3" key="1">
    <citation type="submission" date="2020-01" db="EMBL/GenBank/DDBJ databases">
        <title>Genome Sequencing of Three Apophysomyces-Like Fungal Strains Confirms a Novel Fungal Genus in the Mucoromycota with divergent Burkholderia-like Endosymbiotic Bacteria.</title>
        <authorList>
            <person name="Stajich J.E."/>
            <person name="Macias A.M."/>
            <person name="Carter-House D."/>
            <person name="Lovett B."/>
            <person name="Kasson L.R."/>
            <person name="Berry K."/>
            <person name="Grigoriev I."/>
            <person name="Chang Y."/>
            <person name="Spatafora J."/>
            <person name="Kasson M.T."/>
        </authorList>
    </citation>
    <scope>NUCLEOTIDE SEQUENCE</scope>
    <source>
        <strain evidence="3">NRRL A-21654</strain>
    </source>
</reference>
<dbReference type="Gene3D" id="2.60.40.150">
    <property type="entry name" value="C2 domain"/>
    <property type="match status" value="1"/>
</dbReference>
<dbReference type="InterPro" id="IPR035892">
    <property type="entry name" value="C2_domain_sf"/>
</dbReference>
<sequence>MPTGNLQVTAVTIRGLAEHGLTESMTFFGCFVSPSEKHRTRSAPGPEPQWNQTLHCTVPEGQSVLHVEIVNEDPNRPGILGGGQVELGPVFAQGHAEQWVQINTPHGQPLGHAYLNLTFAGEGGAGLHVATGAAAPPPMYDGPPGYPQEKQAPPPHYPERGHSYSSLGPEQPLPPNYGSGTPPPFSPPAPVAYGQPQSPAGTSGSPYTPTTESPEKQKKKIPEWMKYGGAALAGAAAVGLGTWVAHEVKEHNEEEAEREAREEAAREHEAQLRREAAIQRQAEQQVREAEERARQAEERAREAEERSEEPPVYYQSREISSEERPAYGGIDDSRWR</sequence>
<dbReference type="PROSITE" id="PS50004">
    <property type="entry name" value="C2"/>
    <property type="match status" value="1"/>
</dbReference>
<feature type="region of interest" description="Disordered" evidence="1">
    <location>
        <begin position="248"/>
        <end position="336"/>
    </location>
</feature>
<dbReference type="InterPro" id="IPR052981">
    <property type="entry name" value="Ingression_C2_domain"/>
</dbReference>
<dbReference type="Proteomes" id="UP000605846">
    <property type="component" value="Unassembled WGS sequence"/>
</dbReference>
<dbReference type="SUPFAM" id="SSF49562">
    <property type="entry name" value="C2 domain (Calcium/lipid-binding domain, CaLB)"/>
    <property type="match status" value="1"/>
</dbReference>
<organism evidence="3 4">
    <name type="scientific">Apophysomyces ossiformis</name>
    <dbReference type="NCBI Taxonomy" id="679940"/>
    <lineage>
        <taxon>Eukaryota</taxon>
        <taxon>Fungi</taxon>
        <taxon>Fungi incertae sedis</taxon>
        <taxon>Mucoromycota</taxon>
        <taxon>Mucoromycotina</taxon>
        <taxon>Mucoromycetes</taxon>
        <taxon>Mucorales</taxon>
        <taxon>Mucorineae</taxon>
        <taxon>Mucoraceae</taxon>
        <taxon>Apophysomyces</taxon>
    </lineage>
</organism>